<dbReference type="RefSeq" id="WP_130291065.1">
    <property type="nucleotide sequence ID" value="NZ_SHKL01000001.1"/>
</dbReference>
<evidence type="ECO:0000313" key="2">
    <source>
        <dbReference type="Proteomes" id="UP000291591"/>
    </source>
</evidence>
<gene>
    <name evidence="1" type="ORF">EV383_3729</name>
</gene>
<dbReference type="InterPro" id="IPR009057">
    <property type="entry name" value="Homeodomain-like_sf"/>
</dbReference>
<dbReference type="EMBL" id="SHKL01000001">
    <property type="protein sequence ID" value="RZT86830.1"/>
    <property type="molecule type" value="Genomic_DNA"/>
</dbReference>
<dbReference type="SUPFAM" id="SSF46689">
    <property type="entry name" value="Homeodomain-like"/>
    <property type="match status" value="1"/>
</dbReference>
<keyword evidence="2" id="KW-1185">Reference proteome</keyword>
<dbReference type="Gene3D" id="1.10.357.10">
    <property type="entry name" value="Tetracycline Repressor, domain 2"/>
    <property type="match status" value="1"/>
</dbReference>
<name>A0A4V2FR24_PSEST</name>
<reference evidence="1 2" key="1">
    <citation type="submission" date="2019-02" db="EMBL/GenBank/DDBJ databases">
        <title>Sequencing the genomes of 1000 actinobacteria strains.</title>
        <authorList>
            <person name="Klenk H.-P."/>
        </authorList>
    </citation>
    <scope>NUCLEOTIDE SEQUENCE [LARGE SCALE GENOMIC DNA]</scope>
    <source>
        <strain evidence="1 2">DSM 45779</strain>
    </source>
</reference>
<evidence type="ECO:0000313" key="1">
    <source>
        <dbReference type="EMBL" id="RZT86830.1"/>
    </source>
</evidence>
<dbReference type="Proteomes" id="UP000291591">
    <property type="component" value="Unassembled WGS sequence"/>
</dbReference>
<accession>A0A4V2FR24</accession>
<proteinExistence type="predicted"/>
<sequence>MLSLDRILETAIALGLGSFSVAGVARSLEVTDMAIYRYVRNREDLYTRAAARAHASFPPAPDPERGWKAHLLDVADNAWRLAHRHPGIERYLLDGPYHPDTLAVFDTSIARFLAVAPEFGPEQAYVLLSRVTSVALAAADNALSRRYQDDPDRPGELFGWTVRALVDGMEGLLARGDLPANRAAMSLGPENVISP</sequence>
<dbReference type="AlphaFoldDB" id="A0A4V2FR24"/>
<protein>
    <recommendedName>
        <fullName evidence="3">TetR family transcriptional regulator</fullName>
    </recommendedName>
</protein>
<comment type="caution">
    <text evidence="1">The sequence shown here is derived from an EMBL/GenBank/DDBJ whole genome shotgun (WGS) entry which is preliminary data.</text>
</comment>
<evidence type="ECO:0008006" key="3">
    <source>
        <dbReference type="Google" id="ProtNLM"/>
    </source>
</evidence>
<dbReference type="SUPFAM" id="SSF48498">
    <property type="entry name" value="Tetracyclin repressor-like, C-terminal domain"/>
    <property type="match status" value="1"/>
</dbReference>
<dbReference type="InterPro" id="IPR036271">
    <property type="entry name" value="Tet_transcr_reg_TetR-rel_C_sf"/>
</dbReference>
<organism evidence="1 2">
    <name type="scientific">Pseudonocardia sediminis</name>
    <dbReference type="NCBI Taxonomy" id="1397368"/>
    <lineage>
        <taxon>Bacteria</taxon>
        <taxon>Bacillati</taxon>
        <taxon>Actinomycetota</taxon>
        <taxon>Actinomycetes</taxon>
        <taxon>Pseudonocardiales</taxon>
        <taxon>Pseudonocardiaceae</taxon>
        <taxon>Pseudonocardia</taxon>
    </lineage>
</organism>
<dbReference type="OrthoDB" id="4641396at2"/>